<dbReference type="Proteomes" id="UP001311232">
    <property type="component" value="Unassembled WGS sequence"/>
</dbReference>
<protein>
    <submittedName>
        <fullName evidence="1">Uncharacterized protein</fullName>
    </submittedName>
</protein>
<proteinExistence type="predicted"/>
<comment type="caution">
    <text evidence="1">The sequence shown here is derived from an EMBL/GenBank/DDBJ whole genome shotgun (WGS) entry which is preliminary data.</text>
</comment>
<sequence>MKGGWFRGPGQVEFTYHSDGALPDFTEHIGQKIDSPGEVTENTYLSICYHQQPVGHFVFGENLLTLKSKGDKEGEDCRRSHQVSSVCSVVSVDPVGLAAATSGYWVSADNQASPQIQAYRVQLFGFPRLLSFLKGCLDKFWTWHTV</sequence>
<gene>
    <name evidence="1" type="ORF">CRENBAI_011890</name>
</gene>
<keyword evidence="2" id="KW-1185">Reference proteome</keyword>
<evidence type="ECO:0000313" key="1">
    <source>
        <dbReference type="EMBL" id="KAK5619339.1"/>
    </source>
</evidence>
<organism evidence="1 2">
    <name type="scientific">Crenichthys baileyi</name>
    <name type="common">White River springfish</name>
    <dbReference type="NCBI Taxonomy" id="28760"/>
    <lineage>
        <taxon>Eukaryota</taxon>
        <taxon>Metazoa</taxon>
        <taxon>Chordata</taxon>
        <taxon>Craniata</taxon>
        <taxon>Vertebrata</taxon>
        <taxon>Euteleostomi</taxon>
        <taxon>Actinopterygii</taxon>
        <taxon>Neopterygii</taxon>
        <taxon>Teleostei</taxon>
        <taxon>Neoteleostei</taxon>
        <taxon>Acanthomorphata</taxon>
        <taxon>Ovalentaria</taxon>
        <taxon>Atherinomorphae</taxon>
        <taxon>Cyprinodontiformes</taxon>
        <taxon>Goodeidae</taxon>
        <taxon>Crenichthys</taxon>
    </lineage>
</organism>
<evidence type="ECO:0000313" key="2">
    <source>
        <dbReference type="Proteomes" id="UP001311232"/>
    </source>
</evidence>
<dbReference type="AlphaFoldDB" id="A0AAV9SDJ9"/>
<name>A0AAV9SDJ9_9TELE</name>
<dbReference type="EMBL" id="JAHHUM010000580">
    <property type="protein sequence ID" value="KAK5619339.1"/>
    <property type="molecule type" value="Genomic_DNA"/>
</dbReference>
<reference evidence="1 2" key="1">
    <citation type="submission" date="2021-06" db="EMBL/GenBank/DDBJ databases">
        <authorList>
            <person name="Palmer J.M."/>
        </authorList>
    </citation>
    <scope>NUCLEOTIDE SEQUENCE [LARGE SCALE GENOMIC DNA]</scope>
    <source>
        <strain evidence="1 2">MEX-2019</strain>
        <tissue evidence="1">Muscle</tissue>
    </source>
</reference>
<accession>A0AAV9SDJ9</accession>